<evidence type="ECO:0000313" key="3">
    <source>
        <dbReference type="Proteomes" id="UP000011518"/>
    </source>
</evidence>
<dbReference type="Pfam" id="PF00021">
    <property type="entry name" value="UPAR_LY6"/>
    <property type="match status" value="1"/>
</dbReference>
<dbReference type="STRING" id="246437.L9LAW2"/>
<dbReference type="CDD" id="cd23578">
    <property type="entry name" value="TFP_LU_ECD_PATE2"/>
    <property type="match status" value="1"/>
</dbReference>
<evidence type="ECO:0000313" key="2">
    <source>
        <dbReference type="EMBL" id="ELW72230.1"/>
    </source>
</evidence>
<dbReference type="InterPro" id="IPR016054">
    <property type="entry name" value="LY6_UPA_recep-like"/>
</dbReference>
<dbReference type="InterPro" id="IPR059168">
    <property type="entry name" value="PATE2-like_ECD_3FTx"/>
</dbReference>
<accession>L9LAW2</accession>
<dbReference type="EMBL" id="KB320434">
    <property type="protein sequence ID" value="ELW72230.1"/>
    <property type="molecule type" value="Genomic_DNA"/>
</dbReference>
<evidence type="ECO:0000259" key="1">
    <source>
        <dbReference type="Pfam" id="PF00021"/>
    </source>
</evidence>
<protein>
    <recommendedName>
        <fullName evidence="1">UPAR/Ly6 domain-containing protein</fullName>
    </recommendedName>
</protein>
<dbReference type="Proteomes" id="UP000011518">
    <property type="component" value="Unassembled WGS sequence"/>
</dbReference>
<dbReference type="AlphaFoldDB" id="L9LAW2"/>
<keyword evidence="3" id="KW-1185">Reference proteome</keyword>
<feature type="non-terminal residue" evidence="2">
    <location>
        <position position="1"/>
    </location>
</feature>
<sequence>RATQCMVCSFFKGGRCLLGGGNCTVDQGPGCRTRAVFVFTHLHGWAHNHTVLDCSDACLQDNMYLGVLKVSTYCCRGRDFCNRRRGRTVKKGAH</sequence>
<reference evidence="3" key="2">
    <citation type="journal article" date="2013" name="Nat. Commun.">
        <title>Genome of the Chinese tree shrew.</title>
        <authorList>
            <person name="Fan Y."/>
            <person name="Huang Z.Y."/>
            <person name="Cao C.C."/>
            <person name="Chen C.S."/>
            <person name="Chen Y.X."/>
            <person name="Fan D.D."/>
            <person name="He J."/>
            <person name="Hou H.L."/>
            <person name="Hu L."/>
            <person name="Hu X.T."/>
            <person name="Jiang X.T."/>
            <person name="Lai R."/>
            <person name="Lang Y.S."/>
            <person name="Liang B."/>
            <person name="Liao S.G."/>
            <person name="Mu D."/>
            <person name="Ma Y.Y."/>
            <person name="Niu Y.Y."/>
            <person name="Sun X.Q."/>
            <person name="Xia J.Q."/>
            <person name="Xiao J."/>
            <person name="Xiong Z.Q."/>
            <person name="Xu L."/>
            <person name="Yang L."/>
            <person name="Zhang Y."/>
            <person name="Zhao W."/>
            <person name="Zhao X.D."/>
            <person name="Zheng Y.T."/>
            <person name="Zhou J.M."/>
            <person name="Zhu Y.B."/>
            <person name="Zhang G.J."/>
            <person name="Wang J."/>
            <person name="Yao Y.G."/>
        </authorList>
    </citation>
    <scope>NUCLEOTIDE SEQUENCE [LARGE SCALE GENOMIC DNA]</scope>
</reference>
<feature type="domain" description="UPAR/Ly6" evidence="1">
    <location>
        <begin position="2"/>
        <end position="83"/>
    </location>
</feature>
<gene>
    <name evidence="2" type="ORF">TREES_T100008351</name>
</gene>
<dbReference type="eggNOG" id="ENOG502SY5U">
    <property type="taxonomic scope" value="Eukaryota"/>
</dbReference>
<name>L9LAW2_TUPCH</name>
<proteinExistence type="predicted"/>
<reference evidence="3" key="1">
    <citation type="submission" date="2012-07" db="EMBL/GenBank/DDBJ databases">
        <title>Genome of the Chinese tree shrew, a rising model animal genetically related to primates.</title>
        <authorList>
            <person name="Zhang G."/>
            <person name="Fan Y."/>
            <person name="Yao Y."/>
            <person name="Huang Z."/>
        </authorList>
    </citation>
    <scope>NUCLEOTIDE SEQUENCE [LARGE SCALE GENOMIC DNA]</scope>
</reference>
<organism evidence="2 3">
    <name type="scientific">Tupaia chinensis</name>
    <name type="common">Chinese tree shrew</name>
    <name type="synonym">Tupaia belangeri chinensis</name>
    <dbReference type="NCBI Taxonomy" id="246437"/>
    <lineage>
        <taxon>Eukaryota</taxon>
        <taxon>Metazoa</taxon>
        <taxon>Chordata</taxon>
        <taxon>Craniata</taxon>
        <taxon>Vertebrata</taxon>
        <taxon>Euteleostomi</taxon>
        <taxon>Mammalia</taxon>
        <taxon>Eutheria</taxon>
        <taxon>Euarchontoglires</taxon>
        <taxon>Scandentia</taxon>
        <taxon>Tupaiidae</taxon>
        <taxon>Tupaia</taxon>
    </lineage>
</organism>
<dbReference type="InParanoid" id="L9LAW2"/>